<feature type="transmembrane region" description="Helical" evidence="8">
    <location>
        <begin position="15"/>
        <end position="35"/>
    </location>
</feature>
<keyword evidence="4" id="KW-0997">Cell inner membrane</keyword>
<evidence type="ECO:0000256" key="5">
    <source>
        <dbReference type="ARBA" id="ARBA00022692"/>
    </source>
</evidence>
<protein>
    <submittedName>
        <fullName evidence="9">GhoT/OrtT family toxin</fullName>
    </submittedName>
</protein>
<proteinExistence type="inferred from homology"/>
<evidence type="ECO:0000256" key="7">
    <source>
        <dbReference type="ARBA" id="ARBA00023136"/>
    </source>
</evidence>
<dbReference type="EMBL" id="DYXD01000005">
    <property type="protein sequence ID" value="HJF06590.1"/>
    <property type="molecule type" value="Genomic_DNA"/>
</dbReference>
<comment type="subcellular location">
    <subcellularLocation>
        <location evidence="1">Cell inner membrane</location>
        <topology evidence="1">Multi-pass membrane protein</topology>
    </subcellularLocation>
</comment>
<dbReference type="AlphaFoldDB" id="A0A921FDF6"/>
<evidence type="ECO:0000313" key="9">
    <source>
        <dbReference type="EMBL" id="HJF06590.1"/>
    </source>
</evidence>
<accession>A0A921FDF6</accession>
<evidence type="ECO:0000256" key="4">
    <source>
        <dbReference type="ARBA" id="ARBA00022519"/>
    </source>
</evidence>
<reference evidence="9" key="1">
    <citation type="journal article" date="2021" name="PeerJ">
        <title>Extensive microbial diversity within the chicken gut microbiome revealed by metagenomics and culture.</title>
        <authorList>
            <person name="Gilroy R."/>
            <person name="Ravi A."/>
            <person name="Getino M."/>
            <person name="Pursley I."/>
            <person name="Horton D.L."/>
            <person name="Alikhan N.F."/>
            <person name="Baker D."/>
            <person name="Gharbi K."/>
            <person name="Hall N."/>
            <person name="Watson M."/>
            <person name="Adriaenssens E.M."/>
            <person name="Foster-Nyarko E."/>
            <person name="Jarju S."/>
            <person name="Secka A."/>
            <person name="Antonio M."/>
            <person name="Oren A."/>
            <person name="Chaudhuri R.R."/>
            <person name="La Ragione R."/>
            <person name="Hildebrand F."/>
            <person name="Pallen M.J."/>
        </authorList>
    </citation>
    <scope>NUCLEOTIDE SEQUENCE</scope>
    <source>
        <strain evidence="9">CHK165-8395</strain>
    </source>
</reference>
<evidence type="ECO:0000256" key="3">
    <source>
        <dbReference type="ARBA" id="ARBA00022475"/>
    </source>
</evidence>
<dbReference type="GO" id="GO:0005886">
    <property type="term" value="C:plasma membrane"/>
    <property type="evidence" value="ECO:0007669"/>
    <property type="project" value="UniProtKB-SubCell"/>
</dbReference>
<organism evidence="9 10">
    <name type="scientific">Phocaeicola coprocola</name>
    <dbReference type="NCBI Taxonomy" id="310298"/>
    <lineage>
        <taxon>Bacteria</taxon>
        <taxon>Pseudomonadati</taxon>
        <taxon>Bacteroidota</taxon>
        <taxon>Bacteroidia</taxon>
        <taxon>Bacteroidales</taxon>
        <taxon>Bacteroidaceae</taxon>
        <taxon>Phocaeicola</taxon>
    </lineage>
</organism>
<dbReference type="Proteomes" id="UP000718012">
    <property type="component" value="Unassembled WGS sequence"/>
</dbReference>
<gene>
    <name evidence="9" type="ORF">K8U81_00135</name>
</gene>
<dbReference type="InterPro" id="IPR019689">
    <property type="entry name" value="Toxin_GhoT/OrtT"/>
</dbReference>
<evidence type="ECO:0000256" key="1">
    <source>
        <dbReference type="ARBA" id="ARBA00004429"/>
    </source>
</evidence>
<evidence type="ECO:0000313" key="10">
    <source>
        <dbReference type="Proteomes" id="UP000718012"/>
    </source>
</evidence>
<evidence type="ECO:0000256" key="8">
    <source>
        <dbReference type="SAM" id="Phobius"/>
    </source>
</evidence>
<comment type="similarity">
    <text evidence="2">Belongs to the GhoT/OrtT toxin family.</text>
</comment>
<evidence type="ECO:0000256" key="6">
    <source>
        <dbReference type="ARBA" id="ARBA00022989"/>
    </source>
</evidence>
<evidence type="ECO:0000256" key="2">
    <source>
        <dbReference type="ARBA" id="ARBA00010408"/>
    </source>
</evidence>
<reference evidence="9" key="2">
    <citation type="submission" date="2021-09" db="EMBL/GenBank/DDBJ databases">
        <authorList>
            <person name="Gilroy R."/>
        </authorList>
    </citation>
    <scope>NUCLEOTIDE SEQUENCE</scope>
    <source>
        <strain evidence="9">CHK165-8395</strain>
    </source>
</reference>
<comment type="caution">
    <text evidence="9">The sequence shown here is derived from an EMBL/GenBank/DDBJ whole genome shotgun (WGS) entry which is preliminary data.</text>
</comment>
<keyword evidence="5 8" id="KW-0812">Transmembrane</keyword>
<sequence length="37" mass="4113">MLCFYVFCGNVKIRLLSIFLVGITGTISLPVSLLFSF</sequence>
<keyword evidence="3" id="KW-1003">Cell membrane</keyword>
<name>A0A921FDF6_9BACT</name>
<keyword evidence="6 8" id="KW-1133">Transmembrane helix</keyword>
<keyword evidence="7 8" id="KW-0472">Membrane</keyword>
<dbReference type="Pfam" id="PF10753">
    <property type="entry name" value="Toxin_GhoT_OrtT"/>
    <property type="match status" value="1"/>
</dbReference>